<dbReference type="GO" id="GO:1990904">
    <property type="term" value="C:ribonucleoprotein complex"/>
    <property type="evidence" value="ECO:0007669"/>
    <property type="project" value="UniProtKB-KW"/>
</dbReference>
<organism evidence="5 6">
    <name type="scientific">Acorus calamus</name>
    <name type="common">Sweet flag</name>
    <dbReference type="NCBI Taxonomy" id="4465"/>
    <lineage>
        <taxon>Eukaryota</taxon>
        <taxon>Viridiplantae</taxon>
        <taxon>Streptophyta</taxon>
        <taxon>Embryophyta</taxon>
        <taxon>Tracheophyta</taxon>
        <taxon>Spermatophyta</taxon>
        <taxon>Magnoliopsida</taxon>
        <taxon>Liliopsida</taxon>
        <taxon>Acoraceae</taxon>
        <taxon>Acorus</taxon>
    </lineage>
</organism>
<proteinExistence type="inferred from homology"/>
<evidence type="ECO:0000256" key="2">
    <source>
        <dbReference type="ARBA" id="ARBA00022980"/>
    </source>
</evidence>
<dbReference type="GO" id="GO:0006412">
    <property type="term" value="P:translation"/>
    <property type="evidence" value="ECO:0007669"/>
    <property type="project" value="InterPro"/>
</dbReference>
<dbReference type="GO" id="GO:0005840">
    <property type="term" value="C:ribosome"/>
    <property type="evidence" value="ECO:0007669"/>
    <property type="project" value="UniProtKB-KW"/>
</dbReference>
<keyword evidence="3" id="KW-0687">Ribonucleoprotein</keyword>
<sequence>MTPSSEDRLSLLMGFGKELRALLWLVDASALVQKMRALVSAHRDRDKQKRDFHRLWITQINAVTRENGKNCGGPSREAQEIHLKDPLDKGPRRMARLTRDITLFIIEYD</sequence>
<dbReference type="EMBL" id="JAUJYO010000012">
    <property type="protein sequence ID" value="KAK1301458.1"/>
    <property type="molecule type" value="Genomic_DNA"/>
</dbReference>
<dbReference type="GO" id="GO:0003735">
    <property type="term" value="F:structural constituent of ribosome"/>
    <property type="evidence" value="ECO:0007669"/>
    <property type="project" value="InterPro"/>
</dbReference>
<keyword evidence="2" id="KW-0689">Ribosomal protein</keyword>
<dbReference type="Proteomes" id="UP001180020">
    <property type="component" value="Unassembled WGS sequence"/>
</dbReference>
<evidence type="ECO:0000256" key="4">
    <source>
        <dbReference type="ARBA" id="ARBA00035295"/>
    </source>
</evidence>
<evidence type="ECO:0000256" key="1">
    <source>
        <dbReference type="ARBA" id="ARBA00007698"/>
    </source>
</evidence>
<reference evidence="5" key="2">
    <citation type="submission" date="2023-06" db="EMBL/GenBank/DDBJ databases">
        <authorList>
            <person name="Ma L."/>
            <person name="Liu K.-W."/>
            <person name="Li Z."/>
            <person name="Hsiao Y.-Y."/>
            <person name="Qi Y."/>
            <person name="Fu T."/>
            <person name="Tang G."/>
            <person name="Zhang D."/>
            <person name="Sun W.-H."/>
            <person name="Liu D.-K."/>
            <person name="Li Y."/>
            <person name="Chen G.-Z."/>
            <person name="Liu X.-D."/>
            <person name="Liao X.-Y."/>
            <person name="Jiang Y.-T."/>
            <person name="Yu X."/>
            <person name="Hao Y."/>
            <person name="Huang J."/>
            <person name="Zhao X.-W."/>
            <person name="Ke S."/>
            <person name="Chen Y.-Y."/>
            <person name="Wu W.-L."/>
            <person name="Hsu J.-L."/>
            <person name="Lin Y.-F."/>
            <person name="Huang M.-D."/>
            <person name="Li C.-Y."/>
            <person name="Huang L."/>
            <person name="Wang Z.-W."/>
            <person name="Zhao X."/>
            <person name="Zhong W.-Y."/>
            <person name="Peng D.-H."/>
            <person name="Ahmad S."/>
            <person name="Lan S."/>
            <person name="Zhang J.-S."/>
            <person name="Tsai W.-C."/>
            <person name="Van De Peer Y."/>
            <person name="Liu Z.-J."/>
        </authorList>
    </citation>
    <scope>NUCLEOTIDE SEQUENCE</scope>
    <source>
        <strain evidence="5">CP</strain>
        <tissue evidence="5">Leaves</tissue>
    </source>
</reference>
<comment type="similarity">
    <text evidence="1">Belongs to the bacterial ribosomal protein bL20 family.</text>
</comment>
<dbReference type="SUPFAM" id="SSF74731">
    <property type="entry name" value="Ribosomal protein L20"/>
    <property type="match status" value="1"/>
</dbReference>
<evidence type="ECO:0000313" key="5">
    <source>
        <dbReference type="EMBL" id="KAK1301458.1"/>
    </source>
</evidence>
<dbReference type="AlphaFoldDB" id="A0AAV9DLQ7"/>
<protein>
    <recommendedName>
        <fullName evidence="4">Large ribosomal subunit protein bL20c</fullName>
    </recommendedName>
</protein>
<dbReference type="PANTHER" id="PTHR10986">
    <property type="entry name" value="39S RIBOSOMAL PROTEIN L20"/>
    <property type="match status" value="1"/>
</dbReference>
<dbReference type="InterPro" id="IPR035566">
    <property type="entry name" value="Ribosomal_protein_bL20_C"/>
</dbReference>
<accession>A0AAV9DLQ7</accession>
<comment type="caution">
    <text evidence="5">The sequence shown here is derived from an EMBL/GenBank/DDBJ whole genome shotgun (WGS) entry which is preliminary data.</text>
</comment>
<gene>
    <name evidence="5" type="ORF">QJS10_CPB12g01429</name>
</gene>
<evidence type="ECO:0000313" key="6">
    <source>
        <dbReference type="Proteomes" id="UP001180020"/>
    </source>
</evidence>
<dbReference type="Pfam" id="PF00453">
    <property type="entry name" value="Ribosomal_L20"/>
    <property type="match status" value="1"/>
</dbReference>
<dbReference type="InterPro" id="IPR005813">
    <property type="entry name" value="Ribosomal_bL20"/>
</dbReference>
<keyword evidence="6" id="KW-1185">Reference proteome</keyword>
<dbReference type="GO" id="GO:0019843">
    <property type="term" value="F:rRNA binding"/>
    <property type="evidence" value="ECO:0007669"/>
    <property type="project" value="InterPro"/>
</dbReference>
<name>A0AAV9DLQ7_ACOCL</name>
<evidence type="ECO:0000256" key="3">
    <source>
        <dbReference type="ARBA" id="ARBA00023274"/>
    </source>
</evidence>
<reference evidence="5" key="1">
    <citation type="journal article" date="2023" name="Nat. Commun.">
        <title>Diploid and tetraploid genomes of Acorus and the evolution of monocots.</title>
        <authorList>
            <person name="Ma L."/>
            <person name="Liu K.W."/>
            <person name="Li Z."/>
            <person name="Hsiao Y.Y."/>
            <person name="Qi Y."/>
            <person name="Fu T."/>
            <person name="Tang G.D."/>
            <person name="Zhang D."/>
            <person name="Sun W.H."/>
            <person name="Liu D.K."/>
            <person name="Li Y."/>
            <person name="Chen G.Z."/>
            <person name="Liu X.D."/>
            <person name="Liao X.Y."/>
            <person name="Jiang Y.T."/>
            <person name="Yu X."/>
            <person name="Hao Y."/>
            <person name="Huang J."/>
            <person name="Zhao X.W."/>
            <person name="Ke S."/>
            <person name="Chen Y.Y."/>
            <person name="Wu W.L."/>
            <person name="Hsu J.L."/>
            <person name="Lin Y.F."/>
            <person name="Huang M.D."/>
            <person name="Li C.Y."/>
            <person name="Huang L."/>
            <person name="Wang Z.W."/>
            <person name="Zhao X."/>
            <person name="Zhong W.Y."/>
            <person name="Peng D.H."/>
            <person name="Ahmad S."/>
            <person name="Lan S."/>
            <person name="Zhang J.S."/>
            <person name="Tsai W.C."/>
            <person name="Van de Peer Y."/>
            <person name="Liu Z.J."/>
        </authorList>
    </citation>
    <scope>NUCLEOTIDE SEQUENCE</scope>
    <source>
        <strain evidence="5">CP</strain>
    </source>
</reference>